<dbReference type="InterPro" id="IPR024344">
    <property type="entry name" value="MDMPI_metal-binding"/>
</dbReference>
<accession>A0A0L0KB47</accession>
<dbReference type="SUPFAM" id="SSF109854">
    <property type="entry name" value="DinB/YfiT-like putative metalloenzymes"/>
    <property type="match status" value="1"/>
</dbReference>
<evidence type="ECO:0000259" key="2">
    <source>
        <dbReference type="Pfam" id="PF11716"/>
    </source>
</evidence>
<sequence>MHTTLAFPDLLRLLDERSTAFRTAVAAAPSLDVQVPTCPEWTLADLAHHIGEGRRRWAAIVKAGPADGPQPVTAELPEGREAISEWLAESTRQLLDALAEAGPDQGCWTWWGPSQSPPTTGAVARHQLQQLLIHTYDAQLTVGAPHALPAEIAQDGVAEFLTTCCATTGPWPHAPATLDFLTTDAPAWRLTLSAEGAQATTPPPATPPTASVEGTAEEVVLYLHGRNPVTSLKVSGDVKVFGQLEEWEPEV</sequence>
<dbReference type="Proteomes" id="UP000037151">
    <property type="component" value="Unassembled WGS sequence"/>
</dbReference>
<dbReference type="AlphaFoldDB" id="A0A0L0KB47"/>
<dbReference type="OrthoDB" id="3671213at2"/>
<comment type="caution">
    <text evidence="3">The sequence shown here is derived from an EMBL/GenBank/DDBJ whole genome shotgun (WGS) entry which is preliminary data.</text>
</comment>
<dbReference type="InterPro" id="IPR010872">
    <property type="entry name" value="MDMPI_C-term_domain"/>
</dbReference>
<dbReference type="RefSeq" id="WP_050371156.1">
    <property type="nucleotide sequence ID" value="NZ_KQ257818.1"/>
</dbReference>
<dbReference type="PANTHER" id="PTHR40758">
    <property type="entry name" value="CONSERVED PROTEIN"/>
    <property type="match status" value="1"/>
</dbReference>
<dbReference type="Gene3D" id="1.20.120.450">
    <property type="entry name" value="dinb family like domain"/>
    <property type="match status" value="1"/>
</dbReference>
<name>A0A0L0KB47_9ACTN</name>
<reference evidence="4" key="1">
    <citation type="submission" date="2014-07" db="EMBL/GenBank/DDBJ databases">
        <title>Genome sequencing of plant-pathogenic Streptomyces species.</title>
        <authorList>
            <person name="Harrison J."/>
            <person name="Sapp M."/>
            <person name="Thwaites R."/>
            <person name="Studholme D.J."/>
        </authorList>
    </citation>
    <scope>NUCLEOTIDE SEQUENCE [LARGE SCALE GENOMIC DNA]</scope>
    <source>
        <strain evidence="4">NCPPB 4445</strain>
    </source>
</reference>
<dbReference type="PANTHER" id="PTHR40758:SF1">
    <property type="entry name" value="CONSERVED PROTEIN"/>
    <property type="match status" value="1"/>
</dbReference>
<gene>
    <name evidence="3" type="ORF">IQ63_15250</name>
</gene>
<feature type="domain" description="Mycothiol-dependent maleylpyruvate isomerase metal-binding" evidence="2">
    <location>
        <begin position="12"/>
        <end position="139"/>
    </location>
</feature>
<dbReference type="EMBL" id="JPPY01000100">
    <property type="protein sequence ID" value="KND35023.1"/>
    <property type="molecule type" value="Genomic_DNA"/>
</dbReference>
<dbReference type="InterPro" id="IPR017517">
    <property type="entry name" value="Maleyloyr_isom"/>
</dbReference>
<dbReference type="PATRIC" id="fig|42234.21.peg.3143"/>
<dbReference type="GO" id="GO:0005886">
    <property type="term" value="C:plasma membrane"/>
    <property type="evidence" value="ECO:0007669"/>
    <property type="project" value="TreeGrafter"/>
</dbReference>
<evidence type="ECO:0000313" key="3">
    <source>
        <dbReference type="EMBL" id="KND35023.1"/>
    </source>
</evidence>
<evidence type="ECO:0008006" key="5">
    <source>
        <dbReference type="Google" id="ProtNLM"/>
    </source>
</evidence>
<dbReference type="GO" id="GO:0046872">
    <property type="term" value="F:metal ion binding"/>
    <property type="evidence" value="ECO:0007669"/>
    <property type="project" value="InterPro"/>
</dbReference>
<dbReference type="InterPro" id="IPR034660">
    <property type="entry name" value="DinB/YfiT-like"/>
</dbReference>
<feature type="domain" description="MDMPI C-terminal" evidence="1">
    <location>
        <begin position="151"/>
        <end position="241"/>
    </location>
</feature>
<dbReference type="Pfam" id="PF11716">
    <property type="entry name" value="MDMPI_N"/>
    <property type="match status" value="1"/>
</dbReference>
<protein>
    <recommendedName>
        <fullName evidence="5">Mycothiol-dependent maleylpyruvate isomerase metal-binding domain-containing protein</fullName>
    </recommendedName>
</protein>
<organism evidence="3 4">
    <name type="scientific">Streptomyces acidiscabies</name>
    <dbReference type="NCBI Taxonomy" id="42234"/>
    <lineage>
        <taxon>Bacteria</taxon>
        <taxon>Bacillati</taxon>
        <taxon>Actinomycetota</taxon>
        <taxon>Actinomycetes</taxon>
        <taxon>Kitasatosporales</taxon>
        <taxon>Streptomycetaceae</taxon>
        <taxon>Streptomyces</taxon>
    </lineage>
</organism>
<proteinExistence type="predicted"/>
<evidence type="ECO:0000313" key="4">
    <source>
        <dbReference type="Proteomes" id="UP000037151"/>
    </source>
</evidence>
<dbReference type="NCBIfam" id="TIGR03083">
    <property type="entry name" value="maleylpyruvate isomerase family mycothiol-dependent enzyme"/>
    <property type="match status" value="1"/>
</dbReference>
<evidence type="ECO:0000259" key="1">
    <source>
        <dbReference type="Pfam" id="PF07398"/>
    </source>
</evidence>
<dbReference type="Pfam" id="PF07398">
    <property type="entry name" value="MDMPI_C"/>
    <property type="match status" value="1"/>
</dbReference>